<gene>
    <name evidence="2" type="ORF">ABID26_004482</name>
</gene>
<reference evidence="2 3" key="1">
    <citation type="submission" date="2024-06" db="EMBL/GenBank/DDBJ databases">
        <title>Genomic Encyclopedia of Type Strains, Phase IV (KMG-IV): sequencing the most valuable type-strain genomes for metagenomic binning, comparative biology and taxonomic classification.</title>
        <authorList>
            <person name="Goeker M."/>
        </authorList>
    </citation>
    <scope>NUCLEOTIDE SEQUENCE [LARGE SCALE GENOMIC DNA]</scope>
    <source>
        <strain evidence="2 3">DSM 29846</strain>
    </source>
</reference>
<feature type="compositionally biased region" description="Basic and acidic residues" evidence="1">
    <location>
        <begin position="78"/>
        <end position="88"/>
    </location>
</feature>
<dbReference type="RefSeq" id="WP_354416356.1">
    <property type="nucleotide sequence ID" value="NZ_JBEPLM010000009.1"/>
</dbReference>
<protein>
    <submittedName>
        <fullName evidence="2">Uncharacterized protein</fullName>
    </submittedName>
</protein>
<proteinExistence type="predicted"/>
<dbReference type="Proteomes" id="UP001549036">
    <property type="component" value="Unassembled WGS sequence"/>
</dbReference>
<evidence type="ECO:0000313" key="3">
    <source>
        <dbReference type="Proteomes" id="UP001549036"/>
    </source>
</evidence>
<keyword evidence="3" id="KW-1185">Reference proteome</keyword>
<comment type="caution">
    <text evidence="2">The sequence shown here is derived from an EMBL/GenBank/DDBJ whole genome shotgun (WGS) entry which is preliminary data.</text>
</comment>
<sequence>MNSTLVIRRDAGQAPFRKLVIFRWKTGQSRALDGLEELPATEAQPAHDVVIDAVECLGDGGIGLSQREENLIAQAPQDAREQKSDRRHQGSSILTAGF</sequence>
<evidence type="ECO:0000313" key="2">
    <source>
        <dbReference type="EMBL" id="MET3595070.1"/>
    </source>
</evidence>
<feature type="region of interest" description="Disordered" evidence="1">
    <location>
        <begin position="74"/>
        <end position="98"/>
    </location>
</feature>
<accession>A0ABV2HWS2</accession>
<name>A0ABV2HWS2_9HYPH</name>
<evidence type="ECO:0000256" key="1">
    <source>
        <dbReference type="SAM" id="MobiDB-lite"/>
    </source>
</evidence>
<dbReference type="EMBL" id="JBEPLM010000009">
    <property type="protein sequence ID" value="MET3595070.1"/>
    <property type="molecule type" value="Genomic_DNA"/>
</dbReference>
<organism evidence="2 3">
    <name type="scientific">Mesorhizobium shonense</name>
    <dbReference type="NCBI Taxonomy" id="1209948"/>
    <lineage>
        <taxon>Bacteria</taxon>
        <taxon>Pseudomonadati</taxon>
        <taxon>Pseudomonadota</taxon>
        <taxon>Alphaproteobacteria</taxon>
        <taxon>Hyphomicrobiales</taxon>
        <taxon>Phyllobacteriaceae</taxon>
        <taxon>Mesorhizobium</taxon>
    </lineage>
</organism>